<organism evidence="3 4">
    <name type="scientific">Populus tomentosa</name>
    <name type="common">Chinese white poplar</name>
    <dbReference type="NCBI Taxonomy" id="118781"/>
    <lineage>
        <taxon>Eukaryota</taxon>
        <taxon>Viridiplantae</taxon>
        <taxon>Streptophyta</taxon>
        <taxon>Embryophyta</taxon>
        <taxon>Tracheophyta</taxon>
        <taxon>Spermatophyta</taxon>
        <taxon>Magnoliopsida</taxon>
        <taxon>eudicotyledons</taxon>
        <taxon>Gunneridae</taxon>
        <taxon>Pentapetalae</taxon>
        <taxon>rosids</taxon>
        <taxon>fabids</taxon>
        <taxon>Malpighiales</taxon>
        <taxon>Salicaceae</taxon>
        <taxon>Saliceae</taxon>
        <taxon>Populus</taxon>
    </lineage>
</organism>
<dbReference type="GO" id="GO:0006362">
    <property type="term" value="P:transcription elongation by RNA polymerase I"/>
    <property type="evidence" value="ECO:0007669"/>
    <property type="project" value="TreeGrafter"/>
</dbReference>
<dbReference type="EMBL" id="JAAWWB010000010">
    <property type="protein sequence ID" value="KAG6774702.1"/>
    <property type="molecule type" value="Genomic_DNA"/>
</dbReference>
<dbReference type="GO" id="GO:0006352">
    <property type="term" value="P:DNA-templated transcription initiation"/>
    <property type="evidence" value="ECO:0007669"/>
    <property type="project" value="UniProtKB-UniRule"/>
</dbReference>
<gene>
    <name evidence="3" type="ORF">POTOM_022068</name>
</gene>
<name>A0A8X7ZUY4_POPTO</name>
<dbReference type="OrthoDB" id="10250504at2759"/>
<keyword evidence="1 2" id="KW-0539">Nucleus</keyword>
<dbReference type="FunFam" id="3.30.1490.120:FF:000006">
    <property type="entry name" value="DNA-directed RNA polymerase"/>
    <property type="match status" value="1"/>
</dbReference>
<protein>
    <recommendedName>
        <fullName evidence="2">DNA-directed RNA polymerase subunit</fullName>
    </recommendedName>
</protein>
<dbReference type="PANTHER" id="PTHR12709:SF5">
    <property type="entry name" value="DNA-DIRECTED RNA POLYMERASE I SUBUNIT RPA43"/>
    <property type="match status" value="1"/>
</dbReference>
<keyword evidence="2" id="KW-0240">DNA-directed RNA polymerase</keyword>
<dbReference type="Proteomes" id="UP000886885">
    <property type="component" value="Chromosome 5D"/>
</dbReference>
<comment type="caution">
    <text evidence="3">The sequence shown here is derived from an EMBL/GenBank/DDBJ whole genome shotgun (WGS) entry which is preliminary data.</text>
</comment>
<dbReference type="InterPro" id="IPR045113">
    <property type="entry name" value="Rpb7-like"/>
</dbReference>
<comment type="function">
    <text evidence="2">DNA-dependent RNA polymerase which catalyzes the transcription of DNA into RNA using the four ribonucleoside triphosphates as substrates.</text>
</comment>
<keyword evidence="4" id="KW-1185">Reference proteome</keyword>
<evidence type="ECO:0000256" key="1">
    <source>
        <dbReference type="ARBA" id="ARBA00023242"/>
    </source>
</evidence>
<proteinExistence type="predicted"/>
<dbReference type="PANTHER" id="PTHR12709">
    <property type="entry name" value="DNA-DIRECTED RNA POLYMERASE II, III"/>
    <property type="match status" value="1"/>
</dbReference>
<evidence type="ECO:0000256" key="2">
    <source>
        <dbReference type="RuleBase" id="RU369086"/>
    </source>
</evidence>
<accession>A0A8X7ZUY4</accession>
<dbReference type="GO" id="GO:0005736">
    <property type="term" value="C:RNA polymerase I complex"/>
    <property type="evidence" value="ECO:0007669"/>
    <property type="project" value="TreeGrafter"/>
</dbReference>
<evidence type="ECO:0000313" key="3">
    <source>
        <dbReference type="EMBL" id="KAG6774702.1"/>
    </source>
</evidence>
<dbReference type="AlphaFoldDB" id="A0A8X7ZUY4"/>
<evidence type="ECO:0000313" key="4">
    <source>
        <dbReference type="Proteomes" id="UP000886885"/>
    </source>
</evidence>
<keyword evidence="2" id="KW-0804">Transcription</keyword>
<reference evidence="3" key="1">
    <citation type="journal article" date="2020" name="bioRxiv">
        <title>Hybrid origin of Populus tomentosa Carr. identified through genome sequencing and phylogenomic analysis.</title>
        <authorList>
            <person name="An X."/>
            <person name="Gao K."/>
            <person name="Chen Z."/>
            <person name="Li J."/>
            <person name="Yang X."/>
            <person name="Yang X."/>
            <person name="Zhou J."/>
            <person name="Guo T."/>
            <person name="Zhao T."/>
            <person name="Huang S."/>
            <person name="Miao D."/>
            <person name="Khan W.U."/>
            <person name="Rao P."/>
            <person name="Ye M."/>
            <person name="Lei B."/>
            <person name="Liao W."/>
            <person name="Wang J."/>
            <person name="Ji L."/>
            <person name="Li Y."/>
            <person name="Guo B."/>
            <person name="Mustafa N.S."/>
            <person name="Li S."/>
            <person name="Yun Q."/>
            <person name="Keller S.R."/>
            <person name="Mao J."/>
            <person name="Zhang R."/>
            <person name="Strauss S.H."/>
        </authorList>
    </citation>
    <scope>NUCLEOTIDE SEQUENCE</scope>
    <source>
        <strain evidence="3">GM15</strain>
        <tissue evidence="3">Leaf</tissue>
    </source>
</reference>
<comment type="subcellular location">
    <subcellularLocation>
        <location evidence="2">Nucleus</location>
    </subcellularLocation>
</comment>
<sequence>MEGLSKSDANLIVYVHPSQSKNVDKAILRELSSLLFKYSQAFDGVVLAYSVDPQDKCARILSGVHPYFGVRLRANLLIFSPKPNMLLEGKVVKITRESIHCIVLGFSSAIITDENIRNELKYKAKHGEGVYVSRYHKRHVIKVGAVIRFEVKSLDEEILHISGSLIPANAGSVHWLCSPCLDLVNFCSLDEEILHISGSLIPANTGSVHWLDKYFVDAATDSNKETKTEEEMEMQEQITVGGETLSFVNDHEIKKSKKRRRAADQ</sequence>